<evidence type="ECO:0000256" key="2">
    <source>
        <dbReference type="SAM" id="Phobius"/>
    </source>
</evidence>
<name>A0A7W8ELH0_9ACTN</name>
<dbReference type="EMBL" id="JACHIN010000037">
    <property type="protein sequence ID" value="MBB5085285.1"/>
    <property type="molecule type" value="Genomic_DNA"/>
</dbReference>
<feature type="region of interest" description="Disordered" evidence="1">
    <location>
        <begin position="31"/>
        <end position="56"/>
    </location>
</feature>
<comment type="caution">
    <text evidence="3">The sequence shown here is derived from an EMBL/GenBank/DDBJ whole genome shotgun (WGS) entry which is preliminary data.</text>
</comment>
<proteinExistence type="predicted"/>
<evidence type="ECO:0000313" key="4">
    <source>
        <dbReference type="Proteomes" id="UP000568380"/>
    </source>
</evidence>
<accession>A0A7W8ELH0</accession>
<evidence type="ECO:0000313" key="3">
    <source>
        <dbReference type="EMBL" id="MBB5085285.1"/>
    </source>
</evidence>
<reference evidence="3 4" key="1">
    <citation type="submission" date="2020-08" db="EMBL/GenBank/DDBJ databases">
        <title>Genomic Encyclopedia of Type Strains, Phase IV (KMG-IV): sequencing the most valuable type-strain genomes for metagenomic binning, comparative biology and taxonomic classification.</title>
        <authorList>
            <person name="Goeker M."/>
        </authorList>
    </citation>
    <scope>NUCLEOTIDE SEQUENCE [LARGE SCALE GENOMIC DNA]</scope>
    <source>
        <strain evidence="3 4">DSM 45385</strain>
    </source>
</reference>
<gene>
    <name evidence="3" type="ORF">HNR40_010799</name>
</gene>
<keyword evidence="2" id="KW-0472">Membrane</keyword>
<evidence type="ECO:0000256" key="1">
    <source>
        <dbReference type="SAM" id="MobiDB-lite"/>
    </source>
</evidence>
<feature type="transmembrane region" description="Helical" evidence="2">
    <location>
        <begin position="6"/>
        <end position="27"/>
    </location>
</feature>
<sequence>MPILDLLTSVLQLATAGVGLYAAAALLRRRRTRAERPEDPSAPAALPLTQPPAEGR</sequence>
<organism evidence="3 4">
    <name type="scientific">Nonomuraea endophytica</name>
    <dbReference type="NCBI Taxonomy" id="714136"/>
    <lineage>
        <taxon>Bacteria</taxon>
        <taxon>Bacillati</taxon>
        <taxon>Actinomycetota</taxon>
        <taxon>Actinomycetes</taxon>
        <taxon>Streptosporangiales</taxon>
        <taxon>Streptosporangiaceae</taxon>
        <taxon>Nonomuraea</taxon>
    </lineage>
</organism>
<keyword evidence="2" id="KW-1133">Transmembrane helix</keyword>
<dbReference type="Proteomes" id="UP000568380">
    <property type="component" value="Unassembled WGS sequence"/>
</dbReference>
<keyword evidence="4" id="KW-1185">Reference proteome</keyword>
<dbReference type="RefSeq" id="WP_184976578.1">
    <property type="nucleotide sequence ID" value="NZ_JACHIN010000037.1"/>
</dbReference>
<dbReference type="AlphaFoldDB" id="A0A7W8ELH0"/>
<keyword evidence="2" id="KW-0812">Transmembrane</keyword>
<feature type="compositionally biased region" description="Low complexity" evidence="1">
    <location>
        <begin position="41"/>
        <end position="56"/>
    </location>
</feature>
<protein>
    <submittedName>
        <fullName evidence="3">Uncharacterized protein</fullName>
    </submittedName>
</protein>